<evidence type="ECO:0000313" key="3">
    <source>
        <dbReference type="EMBL" id="RFP80445.1"/>
    </source>
</evidence>
<keyword evidence="1" id="KW-0175">Coiled coil</keyword>
<accession>A0A372EMC2</accession>
<dbReference type="AlphaFoldDB" id="A0A372EMC2"/>
<protein>
    <submittedName>
        <fullName evidence="3">Uncharacterized protein</fullName>
    </submittedName>
</protein>
<feature type="region of interest" description="Disordered" evidence="2">
    <location>
        <begin position="1"/>
        <end position="26"/>
    </location>
</feature>
<evidence type="ECO:0000256" key="2">
    <source>
        <dbReference type="SAM" id="MobiDB-lite"/>
    </source>
</evidence>
<gene>
    <name evidence="3" type="ORF">DY262_08390</name>
</gene>
<name>A0A372EMC2_9BURK</name>
<feature type="coiled-coil region" evidence="1">
    <location>
        <begin position="360"/>
        <end position="387"/>
    </location>
</feature>
<evidence type="ECO:0000313" key="4">
    <source>
        <dbReference type="Proteomes" id="UP000261931"/>
    </source>
</evidence>
<feature type="region of interest" description="Disordered" evidence="2">
    <location>
        <begin position="219"/>
        <end position="246"/>
    </location>
</feature>
<proteinExistence type="predicted"/>
<dbReference type="Proteomes" id="UP000261931">
    <property type="component" value="Unassembled WGS sequence"/>
</dbReference>
<keyword evidence="4" id="KW-1185">Reference proteome</keyword>
<evidence type="ECO:0000256" key="1">
    <source>
        <dbReference type="SAM" id="Coils"/>
    </source>
</evidence>
<dbReference type="EMBL" id="QVLS01000003">
    <property type="protein sequence ID" value="RFP80445.1"/>
    <property type="molecule type" value="Genomic_DNA"/>
</dbReference>
<dbReference type="RefSeq" id="WP_116958467.1">
    <property type="nucleotide sequence ID" value="NZ_QVLS01000003.1"/>
</dbReference>
<feature type="compositionally biased region" description="Basic and acidic residues" evidence="2">
    <location>
        <begin position="46"/>
        <end position="60"/>
    </location>
</feature>
<feature type="region of interest" description="Disordered" evidence="2">
    <location>
        <begin position="46"/>
        <end position="69"/>
    </location>
</feature>
<organism evidence="3 4">
    <name type="scientific">Hydrogenophaga borbori</name>
    <dbReference type="NCBI Taxonomy" id="2294117"/>
    <lineage>
        <taxon>Bacteria</taxon>
        <taxon>Pseudomonadati</taxon>
        <taxon>Pseudomonadota</taxon>
        <taxon>Betaproteobacteria</taxon>
        <taxon>Burkholderiales</taxon>
        <taxon>Comamonadaceae</taxon>
        <taxon>Hydrogenophaga</taxon>
    </lineage>
</organism>
<reference evidence="3 4" key="1">
    <citation type="submission" date="2018-08" db="EMBL/GenBank/DDBJ databases">
        <title>Hydrogenophaga sp. LA-38 isolated from sludge.</title>
        <authorList>
            <person name="Im W.-T."/>
        </authorList>
    </citation>
    <scope>NUCLEOTIDE SEQUENCE [LARGE SCALE GENOMIC DNA]</scope>
    <source>
        <strain evidence="3 4">LA-38</strain>
    </source>
</reference>
<sequence length="391" mass="43710">MRRVSQEAPPIRKSVPPARPVPAFSPIRRGERFDVEGFARTLYEKSPRPTGKEWHAHADQDAPDQVMPTRKPVGRWCGRIESCSFRDLVAPTIAYLRSAPVDGRRHEVVQACDHFSKKRVVDSTESRRHLASLVRAQRMLAAQEILNRATAARNAAEDDLALAEADVEFHRAGAQRAFDERLRDIRQRRAAGLGKANAPQEKDAIAFNQRALVPVPMASPFKPRRAAPGQPAPDTTPDKTSGRQARPLVQLKAFLGEWRPRPSKTARTEAQGVPLPDALRAPKKKAVPAAQVALNGEALSLTLQALAQEAGESPEDVVERLLLERPVFIARLHPLVFDELLRLHAQTLREEMDDMHRENLEVVQALADRLQRRLADYREAKRAYEGLLLPG</sequence>
<comment type="caution">
    <text evidence="3">The sequence shown here is derived from an EMBL/GenBank/DDBJ whole genome shotgun (WGS) entry which is preliminary data.</text>
</comment>